<gene>
    <name evidence="13" type="ORF">AMSG_03983</name>
</gene>
<dbReference type="GeneID" id="25563549"/>
<keyword evidence="14" id="KW-1185">Reference proteome</keyword>
<dbReference type="InterPro" id="IPR050567">
    <property type="entry name" value="Mitochondrial_Carrier"/>
</dbReference>
<keyword evidence="3 10" id="KW-0813">Transport</keyword>
<evidence type="ECO:0000256" key="12">
    <source>
        <dbReference type="SAM" id="Phobius"/>
    </source>
</evidence>
<evidence type="ECO:0000256" key="9">
    <source>
        <dbReference type="PROSITE-ProRule" id="PRU00282"/>
    </source>
</evidence>
<dbReference type="PANTHER" id="PTHR45624">
    <property type="entry name" value="MITOCHONDRIAL BASIC AMINO ACIDS TRANSPORTER-RELATED"/>
    <property type="match status" value="1"/>
</dbReference>
<dbReference type="EMBL" id="GL349448">
    <property type="protein sequence ID" value="KNC47756.1"/>
    <property type="molecule type" value="Genomic_DNA"/>
</dbReference>
<keyword evidence="4 9" id="KW-0812">Transmembrane</keyword>
<protein>
    <submittedName>
        <fullName evidence="13">Carrier protein</fullName>
    </submittedName>
</protein>
<proteinExistence type="inferred from homology"/>
<evidence type="ECO:0000256" key="8">
    <source>
        <dbReference type="ARBA" id="ARBA00023136"/>
    </source>
</evidence>
<sequence length="339" mass="36649">MATAPTSPFPRFVAASAGSEEPVPTPAAESNDTHTGDDPLMYQFIAGTNSGLAVVMVGHPFDTLKVRLQVDGAAGARKYKGPLDCLIKTVRNEGVMALYKGVRSPLSGTPFIYACSFGGWGLGEYLLKEYVPSAIEPKTGGEAGETQLTVPGLFYIGVFSGFVQSFVYVPTELVKKRLMIQDNAKGDVGKLRYKGMIDCARQVVKEGGIRSLYVGFPLVLAGYMPAVGLWYGSYGYFRRKFSKKGEEKNPSPLVSIAAGGLAGVVAYGTFFPLDLLSARLQTAEVYKGPLPIIKQVWKSEGLRGFYKGYLPCLMRAFPADGALFLAYEVTMKALRKINP</sequence>
<dbReference type="OrthoDB" id="14252at2759"/>
<dbReference type="GO" id="GO:0022857">
    <property type="term" value="F:transmembrane transporter activity"/>
    <property type="evidence" value="ECO:0007669"/>
    <property type="project" value="TreeGrafter"/>
</dbReference>
<name>A0A0L0D6P6_THETB</name>
<feature type="transmembrane region" description="Helical" evidence="12">
    <location>
        <begin position="211"/>
        <end position="233"/>
    </location>
</feature>
<dbReference type="Pfam" id="PF00153">
    <property type="entry name" value="Mito_carr"/>
    <property type="match status" value="3"/>
</dbReference>
<reference evidence="13 14" key="1">
    <citation type="submission" date="2010-05" db="EMBL/GenBank/DDBJ databases">
        <title>The Genome Sequence of Thecamonas trahens ATCC 50062.</title>
        <authorList>
            <consortium name="The Broad Institute Genome Sequencing Platform"/>
            <person name="Russ C."/>
            <person name="Cuomo C."/>
            <person name="Shea T."/>
            <person name="Young S.K."/>
            <person name="Zeng Q."/>
            <person name="Koehrsen M."/>
            <person name="Haas B."/>
            <person name="Borodovsky M."/>
            <person name="Guigo R."/>
            <person name="Alvarado L."/>
            <person name="Berlin A."/>
            <person name="Bochicchio J."/>
            <person name="Borenstein D."/>
            <person name="Chapman S."/>
            <person name="Chen Z."/>
            <person name="Freedman E."/>
            <person name="Gellesch M."/>
            <person name="Goldberg J."/>
            <person name="Griggs A."/>
            <person name="Gujja S."/>
            <person name="Heilman E."/>
            <person name="Heiman D."/>
            <person name="Hepburn T."/>
            <person name="Howarth C."/>
            <person name="Jen D."/>
            <person name="Larson L."/>
            <person name="Mehta T."/>
            <person name="Park D."/>
            <person name="Pearson M."/>
            <person name="Roberts A."/>
            <person name="Saif S."/>
            <person name="Shenoy N."/>
            <person name="Sisk P."/>
            <person name="Stolte C."/>
            <person name="Sykes S."/>
            <person name="Thomson T."/>
            <person name="Walk T."/>
            <person name="White J."/>
            <person name="Yandava C."/>
            <person name="Burger G."/>
            <person name="Gray M.W."/>
            <person name="Holland P.W.H."/>
            <person name="King N."/>
            <person name="Lang F.B.F."/>
            <person name="Roger A.J."/>
            <person name="Ruiz-Trillo I."/>
            <person name="Lander E."/>
            <person name="Nusbaum C."/>
        </authorList>
    </citation>
    <scope>NUCLEOTIDE SEQUENCE [LARGE SCALE GENOMIC DNA]</scope>
    <source>
        <strain evidence="13 14">ATCC 50062</strain>
    </source>
</reference>
<dbReference type="OMA" id="MSATIYR"/>
<dbReference type="STRING" id="461836.A0A0L0D6P6"/>
<dbReference type="Proteomes" id="UP000054408">
    <property type="component" value="Unassembled WGS sequence"/>
</dbReference>
<feature type="repeat" description="Solcar" evidence="9">
    <location>
        <begin position="148"/>
        <end position="240"/>
    </location>
</feature>
<dbReference type="SUPFAM" id="SSF103506">
    <property type="entry name" value="Mitochondrial carrier"/>
    <property type="match status" value="1"/>
</dbReference>
<feature type="repeat" description="Solcar" evidence="9">
    <location>
        <begin position="38"/>
        <end position="126"/>
    </location>
</feature>
<evidence type="ECO:0000256" key="10">
    <source>
        <dbReference type="RuleBase" id="RU000488"/>
    </source>
</evidence>
<evidence type="ECO:0000256" key="7">
    <source>
        <dbReference type="ARBA" id="ARBA00023128"/>
    </source>
</evidence>
<dbReference type="AlphaFoldDB" id="A0A0L0D6P6"/>
<keyword evidence="5" id="KW-0677">Repeat</keyword>
<feature type="transmembrane region" description="Helical" evidence="12">
    <location>
        <begin position="253"/>
        <end position="273"/>
    </location>
</feature>
<dbReference type="PROSITE" id="PS50920">
    <property type="entry name" value="SOLCAR"/>
    <property type="match status" value="3"/>
</dbReference>
<feature type="transmembrane region" description="Helical" evidence="12">
    <location>
        <begin position="152"/>
        <end position="169"/>
    </location>
</feature>
<evidence type="ECO:0000256" key="1">
    <source>
        <dbReference type="ARBA" id="ARBA00004225"/>
    </source>
</evidence>
<evidence type="ECO:0000256" key="11">
    <source>
        <dbReference type="SAM" id="MobiDB-lite"/>
    </source>
</evidence>
<evidence type="ECO:0000313" key="13">
    <source>
        <dbReference type="EMBL" id="KNC47756.1"/>
    </source>
</evidence>
<dbReference type="InterPro" id="IPR018108">
    <property type="entry name" value="MCP_transmembrane"/>
</dbReference>
<keyword evidence="6 12" id="KW-1133">Transmembrane helix</keyword>
<comment type="subcellular location">
    <subcellularLocation>
        <location evidence="1">Mitochondrion membrane</location>
        <topology evidence="1">Multi-pass membrane protein</topology>
    </subcellularLocation>
</comment>
<keyword evidence="7" id="KW-0496">Mitochondrion</keyword>
<keyword evidence="8 9" id="KW-0472">Membrane</keyword>
<evidence type="ECO:0000313" key="14">
    <source>
        <dbReference type="Proteomes" id="UP000054408"/>
    </source>
</evidence>
<evidence type="ECO:0000256" key="5">
    <source>
        <dbReference type="ARBA" id="ARBA00022737"/>
    </source>
</evidence>
<evidence type="ECO:0000256" key="6">
    <source>
        <dbReference type="ARBA" id="ARBA00022989"/>
    </source>
</evidence>
<feature type="region of interest" description="Disordered" evidence="11">
    <location>
        <begin position="1"/>
        <end position="34"/>
    </location>
</feature>
<evidence type="ECO:0000256" key="2">
    <source>
        <dbReference type="ARBA" id="ARBA00006375"/>
    </source>
</evidence>
<comment type="similarity">
    <text evidence="2 10">Belongs to the mitochondrial carrier (TC 2.A.29) family.</text>
</comment>
<dbReference type="InterPro" id="IPR023395">
    <property type="entry name" value="MCP_dom_sf"/>
</dbReference>
<evidence type="ECO:0000256" key="3">
    <source>
        <dbReference type="ARBA" id="ARBA00022448"/>
    </source>
</evidence>
<dbReference type="Gene3D" id="1.50.40.10">
    <property type="entry name" value="Mitochondrial carrier domain"/>
    <property type="match status" value="2"/>
</dbReference>
<dbReference type="eggNOG" id="KOG0758">
    <property type="taxonomic scope" value="Eukaryota"/>
</dbReference>
<dbReference type="RefSeq" id="XP_013759234.1">
    <property type="nucleotide sequence ID" value="XM_013903780.1"/>
</dbReference>
<organism evidence="13 14">
    <name type="scientific">Thecamonas trahens ATCC 50062</name>
    <dbReference type="NCBI Taxonomy" id="461836"/>
    <lineage>
        <taxon>Eukaryota</taxon>
        <taxon>Apusozoa</taxon>
        <taxon>Apusomonadida</taxon>
        <taxon>Apusomonadidae</taxon>
        <taxon>Thecamonas</taxon>
    </lineage>
</organism>
<accession>A0A0L0D6P6</accession>
<dbReference type="GO" id="GO:0031966">
    <property type="term" value="C:mitochondrial membrane"/>
    <property type="evidence" value="ECO:0007669"/>
    <property type="project" value="UniProtKB-SubCell"/>
</dbReference>
<evidence type="ECO:0000256" key="4">
    <source>
        <dbReference type="ARBA" id="ARBA00022692"/>
    </source>
</evidence>
<feature type="repeat" description="Solcar" evidence="9">
    <location>
        <begin position="250"/>
        <end position="333"/>
    </location>
</feature>